<proteinExistence type="predicted"/>
<feature type="region of interest" description="Disordered" evidence="1">
    <location>
        <begin position="1"/>
        <end position="56"/>
    </location>
</feature>
<accession>A0A388SYZ6</accession>
<reference evidence="2 3" key="1">
    <citation type="submission" date="2018-07" db="EMBL/GenBank/DDBJ databases">
        <title>Whole Genome Shotgun Sequence of Streptomyces spongiicola strain 531S.</title>
        <authorList>
            <person name="Dohra H."/>
            <person name="Kodani S."/>
        </authorList>
    </citation>
    <scope>NUCLEOTIDE SEQUENCE [LARGE SCALE GENOMIC DNA]</scope>
    <source>
        <strain evidence="2 3">531S</strain>
    </source>
</reference>
<evidence type="ECO:0000313" key="2">
    <source>
        <dbReference type="EMBL" id="GBQ00205.1"/>
    </source>
</evidence>
<comment type="caution">
    <text evidence="2">The sequence shown here is derived from an EMBL/GenBank/DDBJ whole genome shotgun (WGS) entry which is preliminary data.</text>
</comment>
<dbReference type="AlphaFoldDB" id="A0A388SYZ6"/>
<evidence type="ECO:0000256" key="1">
    <source>
        <dbReference type="SAM" id="MobiDB-lite"/>
    </source>
</evidence>
<dbReference type="EMBL" id="BGZL01000004">
    <property type="protein sequence ID" value="GBQ00205.1"/>
    <property type="molecule type" value="Genomic_DNA"/>
</dbReference>
<gene>
    <name evidence="2" type="ORF">SSP531S_16190</name>
</gene>
<sequence length="117" mass="12129">MGRRTNVRRPTGVSLRPFLGRGTARHGKGTGRDGTGRDVAGQGRRGARMPRPVGGLGGCQRLDGLDGLERERLDGLRAAGCGLRTAGLGGLGLEGSAGDTGTRRAGARYVPEHDSPR</sequence>
<organism evidence="2 3">
    <name type="scientific">Streptomyces spongiicola</name>
    <dbReference type="NCBI Taxonomy" id="1690221"/>
    <lineage>
        <taxon>Bacteria</taxon>
        <taxon>Bacillati</taxon>
        <taxon>Actinomycetota</taxon>
        <taxon>Actinomycetes</taxon>
        <taxon>Kitasatosporales</taxon>
        <taxon>Streptomycetaceae</taxon>
        <taxon>Streptomyces</taxon>
    </lineage>
</organism>
<feature type="region of interest" description="Disordered" evidence="1">
    <location>
        <begin position="89"/>
        <end position="117"/>
    </location>
</feature>
<protein>
    <submittedName>
        <fullName evidence="2">Uncharacterized protein</fullName>
    </submittedName>
</protein>
<name>A0A388SYZ6_9ACTN</name>
<evidence type="ECO:0000313" key="3">
    <source>
        <dbReference type="Proteomes" id="UP000265354"/>
    </source>
</evidence>
<dbReference type="Proteomes" id="UP000265354">
    <property type="component" value="Unassembled WGS sequence"/>
</dbReference>